<feature type="transmembrane region" description="Helical" evidence="10">
    <location>
        <begin position="298"/>
        <end position="320"/>
    </location>
</feature>
<keyword evidence="2" id="KW-0813">Transport</keyword>
<dbReference type="Gene3D" id="6.10.140.1330">
    <property type="match status" value="1"/>
</dbReference>
<keyword evidence="4 10" id="KW-0812">Transmembrane</keyword>
<feature type="transmembrane region" description="Helical" evidence="10">
    <location>
        <begin position="182"/>
        <end position="203"/>
    </location>
</feature>
<dbReference type="OrthoDB" id="9809206at2"/>
<dbReference type="GO" id="GO:0005886">
    <property type="term" value="C:plasma membrane"/>
    <property type="evidence" value="ECO:0007669"/>
    <property type="project" value="UniProtKB-SubCell"/>
</dbReference>
<feature type="transmembrane region" description="Helical" evidence="10">
    <location>
        <begin position="233"/>
        <end position="251"/>
    </location>
</feature>
<organism evidence="12 13">
    <name type="scientific">Methylobacterium soli</name>
    <dbReference type="NCBI Taxonomy" id="553447"/>
    <lineage>
        <taxon>Bacteria</taxon>
        <taxon>Pseudomonadati</taxon>
        <taxon>Pseudomonadota</taxon>
        <taxon>Alphaproteobacteria</taxon>
        <taxon>Hyphomicrobiales</taxon>
        <taxon>Methylobacteriaceae</taxon>
        <taxon>Methylobacterium</taxon>
    </lineage>
</organism>
<dbReference type="InterPro" id="IPR018422">
    <property type="entry name" value="Cation/H_exchanger_CPA1"/>
</dbReference>
<feature type="transmembrane region" description="Helical" evidence="10">
    <location>
        <begin position="28"/>
        <end position="48"/>
    </location>
</feature>
<feature type="domain" description="Cation/H+ exchanger transmembrane" evidence="11">
    <location>
        <begin position="14"/>
        <end position="416"/>
    </location>
</feature>
<evidence type="ECO:0000256" key="1">
    <source>
        <dbReference type="ARBA" id="ARBA00004651"/>
    </source>
</evidence>
<evidence type="ECO:0000256" key="7">
    <source>
        <dbReference type="ARBA" id="ARBA00023065"/>
    </source>
</evidence>
<dbReference type="PANTHER" id="PTHR10110:SF86">
    <property type="entry name" value="SODIUM_HYDROGEN EXCHANGER 7"/>
    <property type="match status" value="1"/>
</dbReference>
<evidence type="ECO:0000256" key="6">
    <source>
        <dbReference type="ARBA" id="ARBA00023053"/>
    </source>
</evidence>
<feature type="transmembrane region" description="Helical" evidence="10">
    <location>
        <begin position="391"/>
        <end position="411"/>
    </location>
</feature>
<protein>
    <submittedName>
        <fullName evidence="12">Sodium:proton antiporter</fullName>
    </submittedName>
</protein>
<evidence type="ECO:0000313" key="12">
    <source>
        <dbReference type="EMBL" id="KAB1079126.1"/>
    </source>
</evidence>
<gene>
    <name evidence="12" type="ORF">F6X53_12185</name>
</gene>
<feature type="transmembrane region" description="Helical" evidence="10">
    <location>
        <begin position="110"/>
        <end position="130"/>
    </location>
</feature>
<dbReference type="GO" id="GO:0015386">
    <property type="term" value="F:potassium:proton antiporter activity"/>
    <property type="evidence" value="ECO:0007669"/>
    <property type="project" value="TreeGrafter"/>
</dbReference>
<evidence type="ECO:0000313" key="13">
    <source>
        <dbReference type="Proteomes" id="UP000474159"/>
    </source>
</evidence>
<comment type="subcellular location">
    <subcellularLocation>
        <location evidence="1">Cell membrane</location>
        <topology evidence="1">Multi-pass membrane protein</topology>
    </subcellularLocation>
</comment>
<dbReference type="AlphaFoldDB" id="A0A6L3T2K6"/>
<dbReference type="EMBL" id="VZZK01000010">
    <property type="protein sequence ID" value="KAB1079126.1"/>
    <property type="molecule type" value="Genomic_DNA"/>
</dbReference>
<evidence type="ECO:0000256" key="3">
    <source>
        <dbReference type="ARBA" id="ARBA00022475"/>
    </source>
</evidence>
<comment type="caution">
    <text evidence="12">The sequence shown here is derived from an EMBL/GenBank/DDBJ whole genome shotgun (WGS) entry which is preliminary data.</text>
</comment>
<dbReference type="Proteomes" id="UP000474159">
    <property type="component" value="Unassembled WGS sequence"/>
</dbReference>
<evidence type="ECO:0000256" key="9">
    <source>
        <dbReference type="ARBA" id="ARBA00023201"/>
    </source>
</evidence>
<dbReference type="Pfam" id="PF00999">
    <property type="entry name" value="Na_H_Exchanger"/>
    <property type="match status" value="1"/>
</dbReference>
<name>A0A6L3T2K6_9HYPH</name>
<evidence type="ECO:0000256" key="4">
    <source>
        <dbReference type="ARBA" id="ARBA00022692"/>
    </source>
</evidence>
<keyword evidence="6" id="KW-0915">Sodium</keyword>
<dbReference type="InterPro" id="IPR006153">
    <property type="entry name" value="Cation/H_exchanger_TM"/>
</dbReference>
<dbReference type="GO" id="GO:0098719">
    <property type="term" value="P:sodium ion import across plasma membrane"/>
    <property type="evidence" value="ECO:0007669"/>
    <property type="project" value="TreeGrafter"/>
</dbReference>
<dbReference type="RefSeq" id="WP_151000290.1">
    <property type="nucleotide sequence ID" value="NZ_BPQY01000412.1"/>
</dbReference>
<evidence type="ECO:0000256" key="2">
    <source>
        <dbReference type="ARBA" id="ARBA00022448"/>
    </source>
</evidence>
<keyword evidence="7" id="KW-0406">Ion transport</keyword>
<dbReference type="GO" id="GO:0015385">
    <property type="term" value="F:sodium:proton antiporter activity"/>
    <property type="evidence" value="ECO:0007669"/>
    <property type="project" value="InterPro"/>
</dbReference>
<feature type="transmembrane region" description="Helical" evidence="10">
    <location>
        <begin position="83"/>
        <end position="104"/>
    </location>
</feature>
<dbReference type="GO" id="GO:0051453">
    <property type="term" value="P:regulation of intracellular pH"/>
    <property type="evidence" value="ECO:0007669"/>
    <property type="project" value="TreeGrafter"/>
</dbReference>
<proteinExistence type="predicted"/>
<keyword evidence="8 10" id="KW-0472">Membrane</keyword>
<dbReference type="PANTHER" id="PTHR10110">
    <property type="entry name" value="SODIUM/HYDROGEN EXCHANGER"/>
    <property type="match status" value="1"/>
</dbReference>
<evidence type="ECO:0000259" key="11">
    <source>
        <dbReference type="Pfam" id="PF00999"/>
    </source>
</evidence>
<evidence type="ECO:0000256" key="8">
    <source>
        <dbReference type="ARBA" id="ARBA00023136"/>
    </source>
</evidence>
<keyword evidence="3" id="KW-1003">Cell membrane</keyword>
<feature type="transmembrane region" description="Helical" evidence="10">
    <location>
        <begin position="263"/>
        <end position="286"/>
    </location>
</feature>
<keyword evidence="5 10" id="KW-1133">Transmembrane helix</keyword>
<keyword evidence="9" id="KW-0739">Sodium transport</keyword>
<keyword evidence="13" id="KW-1185">Reference proteome</keyword>
<feature type="transmembrane region" description="Helical" evidence="10">
    <location>
        <begin position="6"/>
        <end position="21"/>
    </location>
</feature>
<feature type="transmembrane region" description="Helical" evidence="10">
    <location>
        <begin position="356"/>
        <end position="379"/>
    </location>
</feature>
<accession>A0A6L3T2K6</accession>
<sequence>MLIFEWVVGVLLGAVLLAALARRVGAPYPAFLALGGVALAFVPGVPNLKLDPELALALFLAPVLLDAGYDTSLRDLKANWRPIAGLAFGAVAVTTVAVALVAKALVPDMPFAACIVLGAVVAPPDAVAALSVLRHVPLPHRLSTILRGESLLNDAGSLLIYRLGVAAAITGSFNPAEIAPTFLIGVVGSLVAGPLLAFAYVALTRRFQDAASIIVLQFVAAFGIWIAAEGLELSGVLTIVTFAITVARYSPGITAPRTRILSYAVWDTSVFVLNVLAFVLIGIQIAPILDRLNQAEQVSAMLLAGMVFLTVVLTRIAWVLPASGIDRLEFTGPRKGRHPARAADEDAQTPGLGLRAAVAVSWSGMRGIVTIATALALPQGGPDGGFPYRDLIVFTAFCVVIGTLVVQGLTLGPLLARLGLQDDDPVGREVGRARAEAYAAALKSLDATEIEDQEAAATEALRAEFVAALDEAKSHDEGLAPETLPSDAVRRRAIAAARDTVLRLRREGRIGDDAYYVLEEEFDWAELNATPRAET</sequence>
<evidence type="ECO:0000256" key="5">
    <source>
        <dbReference type="ARBA" id="ARBA00022989"/>
    </source>
</evidence>
<feature type="transmembrane region" description="Helical" evidence="10">
    <location>
        <begin position="210"/>
        <end position="227"/>
    </location>
</feature>
<evidence type="ECO:0000256" key="10">
    <source>
        <dbReference type="SAM" id="Phobius"/>
    </source>
</evidence>
<reference evidence="12 13" key="1">
    <citation type="submission" date="2019-09" db="EMBL/GenBank/DDBJ databases">
        <title>YIM 48816 draft genome.</title>
        <authorList>
            <person name="Jiang L."/>
        </authorList>
    </citation>
    <scope>NUCLEOTIDE SEQUENCE [LARGE SCALE GENOMIC DNA]</scope>
    <source>
        <strain evidence="12 13">YIM 48816</strain>
    </source>
</reference>